<dbReference type="GO" id="GO:0016020">
    <property type="term" value="C:membrane"/>
    <property type="evidence" value="ECO:0007669"/>
    <property type="project" value="TreeGrafter"/>
</dbReference>
<dbReference type="GO" id="GO:0047499">
    <property type="term" value="F:calcium-independent phospholipase A2 activity"/>
    <property type="evidence" value="ECO:0007669"/>
    <property type="project" value="TreeGrafter"/>
</dbReference>
<dbReference type="GO" id="GO:0019369">
    <property type="term" value="P:arachidonate metabolic process"/>
    <property type="evidence" value="ECO:0007669"/>
    <property type="project" value="TreeGrafter"/>
</dbReference>
<reference evidence="6" key="1">
    <citation type="journal article" date="2023" name="Mol. Phylogenet. Evol.">
        <title>Genome-scale phylogeny and comparative genomics of the fungal order Sordariales.</title>
        <authorList>
            <person name="Hensen N."/>
            <person name="Bonometti L."/>
            <person name="Westerberg I."/>
            <person name="Brannstrom I.O."/>
            <person name="Guillou S."/>
            <person name="Cros-Aarteil S."/>
            <person name="Calhoun S."/>
            <person name="Haridas S."/>
            <person name="Kuo A."/>
            <person name="Mondo S."/>
            <person name="Pangilinan J."/>
            <person name="Riley R."/>
            <person name="LaButti K."/>
            <person name="Andreopoulos B."/>
            <person name="Lipzen A."/>
            <person name="Chen C."/>
            <person name="Yan M."/>
            <person name="Daum C."/>
            <person name="Ng V."/>
            <person name="Clum A."/>
            <person name="Steindorff A."/>
            <person name="Ohm R.A."/>
            <person name="Martin F."/>
            <person name="Silar P."/>
            <person name="Natvig D.O."/>
            <person name="Lalanne C."/>
            <person name="Gautier V."/>
            <person name="Ament-Velasquez S.L."/>
            <person name="Kruys A."/>
            <person name="Hutchinson M.I."/>
            <person name="Powell A.J."/>
            <person name="Barry K."/>
            <person name="Miller A.N."/>
            <person name="Grigoriev I.V."/>
            <person name="Debuchy R."/>
            <person name="Gladieux P."/>
            <person name="Hiltunen Thoren M."/>
            <person name="Johannesson H."/>
        </authorList>
    </citation>
    <scope>NUCLEOTIDE SEQUENCE</scope>
    <source>
        <strain evidence="6">CBS 118394</strain>
    </source>
</reference>
<feature type="short sequence motif" description="GXSXG" evidence="4">
    <location>
        <begin position="4"/>
        <end position="8"/>
    </location>
</feature>
<keyword evidence="7" id="KW-1185">Reference proteome</keyword>
<gene>
    <name evidence="6" type="ORF">B0H66DRAFT_570079</name>
</gene>
<dbReference type="GO" id="GO:0046486">
    <property type="term" value="P:glycerolipid metabolic process"/>
    <property type="evidence" value="ECO:0007669"/>
    <property type="project" value="UniProtKB-ARBA"/>
</dbReference>
<evidence type="ECO:0000256" key="4">
    <source>
        <dbReference type="PROSITE-ProRule" id="PRU01161"/>
    </source>
</evidence>
<evidence type="ECO:0000256" key="1">
    <source>
        <dbReference type="ARBA" id="ARBA00022801"/>
    </source>
</evidence>
<feature type="domain" description="PNPLA" evidence="5">
    <location>
        <begin position="1"/>
        <end position="103"/>
    </location>
</feature>
<dbReference type="AlphaFoldDB" id="A0AAE0LY22"/>
<evidence type="ECO:0000259" key="5">
    <source>
        <dbReference type="PROSITE" id="PS51635"/>
    </source>
</evidence>
<reference evidence="6" key="2">
    <citation type="submission" date="2023-06" db="EMBL/GenBank/DDBJ databases">
        <authorList>
            <consortium name="Lawrence Berkeley National Laboratory"/>
            <person name="Haridas S."/>
            <person name="Hensen N."/>
            <person name="Bonometti L."/>
            <person name="Westerberg I."/>
            <person name="Brannstrom I.O."/>
            <person name="Guillou S."/>
            <person name="Cros-Aarteil S."/>
            <person name="Calhoun S."/>
            <person name="Kuo A."/>
            <person name="Mondo S."/>
            <person name="Pangilinan J."/>
            <person name="Riley R."/>
            <person name="Labutti K."/>
            <person name="Andreopoulos B."/>
            <person name="Lipzen A."/>
            <person name="Chen C."/>
            <person name="Yanf M."/>
            <person name="Daum C."/>
            <person name="Ng V."/>
            <person name="Clum A."/>
            <person name="Steindorff A."/>
            <person name="Ohm R."/>
            <person name="Martin F."/>
            <person name="Silar P."/>
            <person name="Natvig D."/>
            <person name="Lalanne C."/>
            <person name="Gautier V."/>
            <person name="Ament-Velasquez S.L."/>
            <person name="Kruys A."/>
            <person name="Hutchinson M.I."/>
            <person name="Powell A.J."/>
            <person name="Barry K."/>
            <person name="Miller A.N."/>
            <person name="Grigoriev I.V."/>
            <person name="Debuchy R."/>
            <person name="Gladieux P."/>
            <person name="Thoren M.H."/>
            <person name="Johannesson H."/>
        </authorList>
    </citation>
    <scope>NUCLEOTIDE SEQUENCE</scope>
    <source>
        <strain evidence="6">CBS 118394</strain>
    </source>
</reference>
<keyword evidence="2" id="KW-0442">Lipid degradation</keyword>
<organism evidence="6 7">
    <name type="scientific">Apodospora peruviana</name>
    <dbReference type="NCBI Taxonomy" id="516989"/>
    <lineage>
        <taxon>Eukaryota</taxon>
        <taxon>Fungi</taxon>
        <taxon>Dikarya</taxon>
        <taxon>Ascomycota</taxon>
        <taxon>Pezizomycotina</taxon>
        <taxon>Sordariomycetes</taxon>
        <taxon>Sordariomycetidae</taxon>
        <taxon>Sordariales</taxon>
        <taxon>Lasiosphaeriaceae</taxon>
        <taxon>Apodospora</taxon>
    </lineage>
</organism>
<dbReference type="Gene3D" id="3.40.1090.10">
    <property type="entry name" value="Cytosolic phospholipase A2 catalytic domain"/>
    <property type="match status" value="1"/>
</dbReference>
<dbReference type="PROSITE" id="PS51635">
    <property type="entry name" value="PNPLA"/>
    <property type="match status" value="1"/>
</dbReference>
<dbReference type="Proteomes" id="UP001283341">
    <property type="component" value="Unassembled WGS sequence"/>
</dbReference>
<name>A0AAE0LY22_9PEZI</name>
<evidence type="ECO:0000313" key="6">
    <source>
        <dbReference type="EMBL" id="KAK3312106.1"/>
    </source>
</evidence>
<keyword evidence="1" id="KW-0378">Hydrolase</keyword>
<dbReference type="PANTHER" id="PTHR24185:SF1">
    <property type="entry name" value="CALCIUM-INDEPENDENT PHOSPHOLIPASE A2-GAMMA"/>
    <property type="match status" value="1"/>
</dbReference>
<dbReference type="PANTHER" id="PTHR24185">
    <property type="entry name" value="CALCIUM-INDEPENDENT PHOSPHOLIPASE A2-GAMMA"/>
    <property type="match status" value="1"/>
</dbReference>
<sequence>MIGGTSTGGLIAIMLGRLQMTVDECIKAYTTISDEVFQKRNTGRSPSRARSKAVSTAMRLSMLSSGSLLTANLPKTHCSRTLLTQPAKCSSAQPANRPVTPSA</sequence>
<evidence type="ECO:0000313" key="7">
    <source>
        <dbReference type="Proteomes" id="UP001283341"/>
    </source>
</evidence>
<protein>
    <recommendedName>
        <fullName evidence="5">PNPLA domain-containing protein</fullName>
    </recommendedName>
</protein>
<dbReference type="EMBL" id="JAUEDM010000009">
    <property type="protein sequence ID" value="KAK3312106.1"/>
    <property type="molecule type" value="Genomic_DNA"/>
</dbReference>
<evidence type="ECO:0000256" key="3">
    <source>
        <dbReference type="ARBA" id="ARBA00023098"/>
    </source>
</evidence>
<evidence type="ECO:0000256" key="2">
    <source>
        <dbReference type="ARBA" id="ARBA00022963"/>
    </source>
</evidence>
<dbReference type="InterPro" id="IPR016035">
    <property type="entry name" value="Acyl_Trfase/lysoPLipase"/>
</dbReference>
<dbReference type="SUPFAM" id="SSF52151">
    <property type="entry name" value="FabD/lysophospholipase-like"/>
    <property type="match status" value="1"/>
</dbReference>
<proteinExistence type="predicted"/>
<comment type="caution">
    <text evidence="6">The sequence shown here is derived from an EMBL/GenBank/DDBJ whole genome shotgun (WGS) entry which is preliminary data.</text>
</comment>
<dbReference type="GO" id="GO:0016042">
    <property type="term" value="P:lipid catabolic process"/>
    <property type="evidence" value="ECO:0007669"/>
    <property type="project" value="UniProtKB-KW"/>
</dbReference>
<accession>A0AAE0LY22</accession>
<keyword evidence="3" id="KW-0443">Lipid metabolism</keyword>
<dbReference type="InterPro" id="IPR002641">
    <property type="entry name" value="PNPLA_dom"/>
</dbReference>
<comment type="caution">
    <text evidence="4">Lacks conserved residue(s) required for the propagation of feature annotation.</text>
</comment>